<dbReference type="GO" id="GO:0005886">
    <property type="term" value="C:plasma membrane"/>
    <property type="evidence" value="ECO:0007669"/>
    <property type="project" value="TreeGrafter"/>
</dbReference>
<dbReference type="SMART" id="SM00448">
    <property type="entry name" value="REC"/>
    <property type="match status" value="2"/>
</dbReference>
<accession>A0AAE3J1G3</accession>
<evidence type="ECO:0000256" key="2">
    <source>
        <dbReference type="ARBA" id="ARBA00034247"/>
    </source>
</evidence>
<keyword evidence="7" id="KW-1185">Reference proteome</keyword>
<dbReference type="FunFam" id="3.30.70.270:FF:000001">
    <property type="entry name" value="Diguanylate cyclase domain protein"/>
    <property type="match status" value="1"/>
</dbReference>
<evidence type="ECO:0000256" key="3">
    <source>
        <dbReference type="PROSITE-ProRule" id="PRU00169"/>
    </source>
</evidence>
<comment type="caution">
    <text evidence="6">The sequence shown here is derived from an EMBL/GenBank/DDBJ whole genome shotgun (WGS) entry which is preliminary data.</text>
</comment>
<dbReference type="InterPro" id="IPR000160">
    <property type="entry name" value="GGDEF_dom"/>
</dbReference>
<dbReference type="PROSITE" id="PS50110">
    <property type="entry name" value="RESPONSE_REGULATORY"/>
    <property type="match status" value="2"/>
</dbReference>
<keyword evidence="6" id="KW-0548">Nucleotidyltransferase</keyword>
<comment type="caution">
    <text evidence="3">Lacks conserved residue(s) required for the propagation of feature annotation.</text>
</comment>
<dbReference type="InterPro" id="IPR001789">
    <property type="entry name" value="Sig_transdc_resp-reg_receiver"/>
</dbReference>
<evidence type="ECO:0000313" key="7">
    <source>
        <dbReference type="Proteomes" id="UP001208041"/>
    </source>
</evidence>
<dbReference type="EC" id="2.7.7.65" evidence="1"/>
<dbReference type="PANTHER" id="PTHR45138:SF9">
    <property type="entry name" value="DIGUANYLATE CYCLASE DGCM-RELATED"/>
    <property type="match status" value="1"/>
</dbReference>
<gene>
    <name evidence="6" type="ORF">OH136_10450</name>
</gene>
<dbReference type="Gene3D" id="3.40.50.2300">
    <property type="match status" value="1"/>
</dbReference>
<evidence type="ECO:0000259" key="4">
    <source>
        <dbReference type="PROSITE" id="PS50110"/>
    </source>
</evidence>
<evidence type="ECO:0000256" key="1">
    <source>
        <dbReference type="ARBA" id="ARBA00012528"/>
    </source>
</evidence>
<dbReference type="Proteomes" id="UP001208041">
    <property type="component" value="Unassembled WGS sequence"/>
</dbReference>
<comment type="catalytic activity">
    <reaction evidence="2">
        <text>2 GTP = 3',3'-c-di-GMP + 2 diphosphate</text>
        <dbReference type="Rhea" id="RHEA:24898"/>
        <dbReference type="ChEBI" id="CHEBI:33019"/>
        <dbReference type="ChEBI" id="CHEBI:37565"/>
        <dbReference type="ChEBI" id="CHEBI:58805"/>
        <dbReference type="EC" id="2.7.7.65"/>
    </reaction>
</comment>
<dbReference type="SMART" id="SM00267">
    <property type="entry name" value="GGDEF"/>
    <property type="match status" value="1"/>
</dbReference>
<dbReference type="PANTHER" id="PTHR45138">
    <property type="entry name" value="REGULATORY COMPONENTS OF SENSORY TRANSDUCTION SYSTEM"/>
    <property type="match status" value="1"/>
</dbReference>
<dbReference type="SUPFAM" id="SSF52172">
    <property type="entry name" value="CheY-like"/>
    <property type="match status" value="2"/>
</dbReference>
<evidence type="ECO:0000259" key="5">
    <source>
        <dbReference type="PROSITE" id="PS50887"/>
    </source>
</evidence>
<dbReference type="Gene3D" id="3.30.70.270">
    <property type="match status" value="1"/>
</dbReference>
<dbReference type="NCBIfam" id="TIGR00254">
    <property type="entry name" value="GGDEF"/>
    <property type="match status" value="1"/>
</dbReference>
<dbReference type="PROSITE" id="PS50887">
    <property type="entry name" value="GGDEF"/>
    <property type="match status" value="1"/>
</dbReference>
<dbReference type="EMBL" id="JAOYFC010000002">
    <property type="protein sequence ID" value="MCV6824975.1"/>
    <property type="molecule type" value="Genomic_DNA"/>
</dbReference>
<feature type="domain" description="Response regulatory" evidence="4">
    <location>
        <begin position="153"/>
        <end position="271"/>
    </location>
</feature>
<dbReference type="AlphaFoldDB" id="A0AAE3J1G3"/>
<proteinExistence type="predicted"/>
<feature type="domain" description="GGDEF" evidence="5">
    <location>
        <begin position="321"/>
        <end position="456"/>
    </location>
</feature>
<dbReference type="Pfam" id="PF00072">
    <property type="entry name" value="Response_reg"/>
    <property type="match status" value="1"/>
</dbReference>
<organism evidence="6 7">
    <name type="scientific">Halocynthiibacter halioticoli</name>
    <dbReference type="NCBI Taxonomy" id="2986804"/>
    <lineage>
        <taxon>Bacteria</taxon>
        <taxon>Pseudomonadati</taxon>
        <taxon>Pseudomonadota</taxon>
        <taxon>Alphaproteobacteria</taxon>
        <taxon>Rhodobacterales</taxon>
        <taxon>Paracoccaceae</taxon>
        <taxon>Halocynthiibacter</taxon>
    </lineage>
</organism>
<reference evidence="6" key="1">
    <citation type="submission" date="2022-10" db="EMBL/GenBank/DDBJ databases">
        <authorList>
            <person name="Yue Y."/>
        </authorList>
    </citation>
    <scope>NUCLEOTIDE SEQUENCE</scope>
    <source>
        <strain evidence="6">Z654</strain>
    </source>
</reference>
<dbReference type="SUPFAM" id="SSF55073">
    <property type="entry name" value="Nucleotide cyclase"/>
    <property type="match status" value="1"/>
</dbReference>
<dbReference type="GO" id="GO:0052621">
    <property type="term" value="F:diguanylate cyclase activity"/>
    <property type="evidence" value="ECO:0007669"/>
    <property type="project" value="UniProtKB-EC"/>
</dbReference>
<dbReference type="RefSeq" id="WP_263953825.1">
    <property type="nucleotide sequence ID" value="NZ_JAOYFC010000002.1"/>
</dbReference>
<protein>
    <recommendedName>
        <fullName evidence="1">diguanylate cyclase</fullName>
        <ecNumber evidence="1">2.7.7.65</ecNumber>
    </recommendedName>
</protein>
<dbReference type="Pfam" id="PF00990">
    <property type="entry name" value="GGDEF"/>
    <property type="match status" value="1"/>
</dbReference>
<keyword evidence="6" id="KW-0808">Transferase</keyword>
<sequence>MAGRILIADNVATNRIVLKANLASAFYDVSQSADGAQTIRIAIKESPDLIILSSDLPDKCGITVCEALRRHPETREIPIIIVSSSSDPNTRLLALKAGADEFISKPIHEEILLAKTRSILRARGAIEELRENAPSFTDTGFAEASSGFATQGQIAIISADPARTETIQQSLANQIRDRVETLSPDAALKGFRNKTSPDVILLAANSTSASEMLRLLSELKSRQDTRYTPIVMLLENPHGADAISALDLGAHDIVGANVNAEELALRLRTQLKRKRQADKLRENVQDGLRMAVIDPLTGLYNRRYALPHLKHIANRAKGSQRDYAVMMLDLDRFKQVNDTYGHAAGDAVIREVAERIRASLRSVDLVARYGGEEFLIAMPETSLEQARIAAERVRRIVEATPISIPGTNHQITATLSIGVAIADSATQTPDDLLKRADSALYVAKSDGRNQVSVSEHTH</sequence>
<feature type="domain" description="Response regulatory" evidence="4">
    <location>
        <begin position="4"/>
        <end position="120"/>
    </location>
</feature>
<dbReference type="GO" id="GO:0000160">
    <property type="term" value="P:phosphorelay signal transduction system"/>
    <property type="evidence" value="ECO:0007669"/>
    <property type="project" value="InterPro"/>
</dbReference>
<dbReference type="InterPro" id="IPR029787">
    <property type="entry name" value="Nucleotide_cyclase"/>
</dbReference>
<dbReference type="InterPro" id="IPR043128">
    <property type="entry name" value="Rev_trsase/Diguanyl_cyclase"/>
</dbReference>
<dbReference type="InterPro" id="IPR011006">
    <property type="entry name" value="CheY-like_superfamily"/>
</dbReference>
<dbReference type="InterPro" id="IPR050469">
    <property type="entry name" value="Diguanylate_Cyclase"/>
</dbReference>
<evidence type="ECO:0000313" key="6">
    <source>
        <dbReference type="EMBL" id="MCV6824975.1"/>
    </source>
</evidence>
<dbReference type="CDD" id="cd01949">
    <property type="entry name" value="GGDEF"/>
    <property type="match status" value="1"/>
</dbReference>
<dbReference type="GO" id="GO:1902201">
    <property type="term" value="P:negative regulation of bacterial-type flagellum-dependent cell motility"/>
    <property type="evidence" value="ECO:0007669"/>
    <property type="project" value="TreeGrafter"/>
</dbReference>
<name>A0AAE3J1G3_9RHOB</name>
<dbReference type="GO" id="GO:0043709">
    <property type="term" value="P:cell adhesion involved in single-species biofilm formation"/>
    <property type="evidence" value="ECO:0007669"/>
    <property type="project" value="TreeGrafter"/>
</dbReference>